<proteinExistence type="predicted"/>
<accession>A0A511IZ07</accession>
<organism evidence="1 2">
    <name type="scientific">Enterococcus villorum</name>
    <dbReference type="NCBI Taxonomy" id="112904"/>
    <lineage>
        <taxon>Bacteria</taxon>
        <taxon>Bacillati</taxon>
        <taxon>Bacillota</taxon>
        <taxon>Bacilli</taxon>
        <taxon>Lactobacillales</taxon>
        <taxon>Enterococcaceae</taxon>
        <taxon>Enterococcus</taxon>
    </lineage>
</organism>
<dbReference type="Proteomes" id="UP000321830">
    <property type="component" value="Unassembled WGS sequence"/>
</dbReference>
<sequence>MDRIKFPDKYENLIRLAQKKIVDQEYFQAKDLLQRAYELNATFEANRLLVICLFEMDEKKEALNQALPHEKDYLAEEKAALFYFDLLIQTNDYLYARKLIASSKYSDSFEQSLLKKIQQAENFMSQNERQKIRAIHQDVARLLSMSPMEQLVMIQQMEELPYHDLVETIKKLIIMPKNHLFVRAKMLESLVKVKYNQPISYLTIEDQLIEVVPETLPRPDKQLAYQQLMALAEKYEDQNTQLSALLKEEFAMQCALLYPIYDRYIIDSKKWFADTLRFYAQTDEKKQITEENRMFMEKRKNIFNQIRLFQESF</sequence>
<dbReference type="AlphaFoldDB" id="A0A511IZ07"/>
<reference evidence="1 2" key="1">
    <citation type="submission" date="2019-07" db="EMBL/GenBank/DDBJ databases">
        <title>Whole genome shotgun sequence of Enterococcus villorum NBRC 100699.</title>
        <authorList>
            <person name="Hosoyama A."/>
            <person name="Uohara A."/>
            <person name="Ohji S."/>
            <person name="Ichikawa N."/>
        </authorList>
    </citation>
    <scope>NUCLEOTIDE SEQUENCE [LARGE SCALE GENOMIC DNA]</scope>
    <source>
        <strain evidence="1 2">NBRC 100699</strain>
    </source>
</reference>
<evidence type="ECO:0000313" key="2">
    <source>
        <dbReference type="Proteomes" id="UP000321830"/>
    </source>
</evidence>
<dbReference type="RefSeq" id="WP_010752043.1">
    <property type="nucleotide sequence ID" value="NZ_BJWF01000002.1"/>
</dbReference>
<comment type="caution">
    <text evidence="1">The sequence shown here is derived from an EMBL/GenBank/DDBJ whole genome shotgun (WGS) entry which is preliminary data.</text>
</comment>
<protein>
    <recommendedName>
        <fullName evidence="3">Hydrolase</fullName>
    </recommendedName>
</protein>
<name>A0A511IZ07_9ENTE</name>
<evidence type="ECO:0000313" key="1">
    <source>
        <dbReference type="EMBL" id="GEL90991.1"/>
    </source>
</evidence>
<gene>
    <name evidence="1" type="ORF">EVI01_03280</name>
</gene>
<evidence type="ECO:0008006" key="3">
    <source>
        <dbReference type="Google" id="ProtNLM"/>
    </source>
</evidence>
<dbReference type="EMBL" id="BJWF01000002">
    <property type="protein sequence ID" value="GEL90991.1"/>
    <property type="molecule type" value="Genomic_DNA"/>
</dbReference>